<name>A0A5C3FCG1_9BASI</name>
<evidence type="ECO:0000313" key="3">
    <source>
        <dbReference type="Proteomes" id="UP000323386"/>
    </source>
</evidence>
<feature type="region of interest" description="Disordered" evidence="1">
    <location>
        <begin position="790"/>
        <end position="825"/>
    </location>
</feature>
<sequence length="1108" mass="120969">MARPRRVSDLADWGPRAHFGRSRQAGRGFGGGLGRLLSSLFRPRALLCRRPPSFQSSATLQAPPFSAQRAWQRPPEPEPCNLTPARLSSTAPVDRPRSHSRFECSAGEAMRAAARSARDVCRGSSPWPTGLSPSPRPAVRPIVSPLTPTVGQSCDADRVGGAEAGLVGRSRRFATAATTSPFALHRPESSWSMISSPYSTRHPAGPLPGSNNELDPRGVDYSLFEKVEAPSYKTEPQAQVTVADKQRRGRPVASIRLSTRDLTPEAALLRRLIRQREFQSAAQVLGELRMLETPMDQHIPEYLAAAIWSVRNARRNEALQWMAISPALRVATSRHKPLKPYFRKQNEQNSFKFRKLFALLLDTAGDDLEMLQKASLLAARKGYWDVLYMTLAQIFRYGLGVPSTSDQGSKSRQAWTLFQGLVERVSRDSASKISVETLQQRTALTSLYRQSVRTLVLSGRLEDAAFWIERPLEPGGLDEAQCELLRIDQFTYALALTRLLEAGPPFDQLAMRIDELASKGQSQNLPSLEWLRGLDARPRAEPIDETQGEHERGTLNPSLETQLSFLINTGELVQARAYLLACLDGLQSPGESPDEQDVNGIRQCPVRLPSASALANFQQAVVDMGSVVILPSLLEDGGDESSRLAEPTVVEASEFLRPVQEAISECPTGTGLWETAQLLGLVRRGMWEAALSFFAGPSGFRLPAGGITDELIALATGGSAEAAAQRWRSDGTASASTKNSPWPGTHAINLAIRALVGACLQARDFGRLEKVYAAWKEGSLPPSTVPVAHEAAAAPTSTSTATRADSGLPASISAPGDVSGDSSARDRDTALLQNIAAHVGQLRFQHWTPGHRPDSFTFDPFLRAFALRHMTVQEPSHGPAPASQVGRSIPRPPRRSRIPWGSGERALAVVRDMTTQFGVQPSVASWTIVLESMAREGIDKWQQPTERLANAMGIRTRRGEDGKLGVAADGAVLAGLPAATLETYTALLRAMLRVPRKNLRQPLLHQATLVRDDLLSRIELPQDIEEARRSLSEAVRDESGGHDDDDDGQETGAFVSKLLDGIVTKRGNAVDDGRKGWPLRQLLDNRRTIEVLRDVYLAEVEAEPSVLP</sequence>
<gene>
    <name evidence="2" type="ORF">PSFLO_07607</name>
</gene>
<reference evidence="2 3" key="1">
    <citation type="submission" date="2018-03" db="EMBL/GenBank/DDBJ databases">
        <authorList>
            <person name="Guldener U."/>
        </authorList>
    </citation>
    <scope>NUCLEOTIDE SEQUENCE [LARGE SCALE GENOMIC DNA]</scope>
    <source>
        <strain evidence="2 3">DAOM196992</strain>
    </source>
</reference>
<dbReference type="OrthoDB" id="3360377at2759"/>
<evidence type="ECO:0000256" key="1">
    <source>
        <dbReference type="SAM" id="MobiDB-lite"/>
    </source>
</evidence>
<feature type="region of interest" description="Disordered" evidence="1">
    <location>
        <begin position="1029"/>
        <end position="1051"/>
    </location>
</feature>
<keyword evidence="3" id="KW-1185">Reference proteome</keyword>
<feature type="compositionally biased region" description="Basic and acidic residues" evidence="1">
    <location>
        <begin position="1029"/>
        <end position="1042"/>
    </location>
</feature>
<evidence type="ECO:0000313" key="2">
    <source>
        <dbReference type="EMBL" id="SPO42124.1"/>
    </source>
</evidence>
<feature type="region of interest" description="Disordered" evidence="1">
    <location>
        <begin position="874"/>
        <end position="898"/>
    </location>
</feature>
<proteinExistence type="predicted"/>
<dbReference type="AlphaFoldDB" id="A0A5C3FCG1"/>
<feature type="compositionally biased region" description="Low complexity" evidence="1">
    <location>
        <begin position="790"/>
        <end position="804"/>
    </location>
</feature>
<protein>
    <submittedName>
        <fullName evidence="2">Uncharacterized protein</fullName>
    </submittedName>
</protein>
<organism evidence="2 3">
    <name type="scientific">Pseudozyma flocculosa</name>
    <dbReference type="NCBI Taxonomy" id="84751"/>
    <lineage>
        <taxon>Eukaryota</taxon>
        <taxon>Fungi</taxon>
        <taxon>Dikarya</taxon>
        <taxon>Basidiomycota</taxon>
        <taxon>Ustilaginomycotina</taxon>
        <taxon>Ustilaginomycetes</taxon>
        <taxon>Ustilaginales</taxon>
        <taxon>Ustilaginaceae</taxon>
        <taxon>Pseudozyma</taxon>
    </lineage>
</organism>
<dbReference type="Proteomes" id="UP000323386">
    <property type="component" value="Unassembled WGS sequence"/>
</dbReference>
<accession>A0A5C3FCG1</accession>
<dbReference type="EMBL" id="OOIP01000038">
    <property type="protein sequence ID" value="SPO42124.1"/>
    <property type="molecule type" value="Genomic_DNA"/>
</dbReference>
<feature type="region of interest" description="Disordered" evidence="1">
    <location>
        <begin position="55"/>
        <end position="100"/>
    </location>
</feature>